<feature type="transmembrane region" description="Helical" evidence="3">
    <location>
        <begin position="109"/>
        <end position="126"/>
    </location>
</feature>
<dbReference type="Proteomes" id="UP000051248">
    <property type="component" value="Unassembled WGS sequence"/>
</dbReference>
<evidence type="ECO:0000256" key="2">
    <source>
        <dbReference type="PROSITE-ProRule" id="PRU00335"/>
    </source>
</evidence>
<evidence type="ECO:0000259" key="4">
    <source>
        <dbReference type="PROSITE" id="PS50977"/>
    </source>
</evidence>
<dbReference type="STRING" id="1423775.FD03_GL001113"/>
<name>A0A0R1KLE4_9LACO</name>
<dbReference type="InterPro" id="IPR009057">
    <property type="entry name" value="Homeodomain-like_sf"/>
</dbReference>
<protein>
    <submittedName>
        <fullName evidence="5">TetR family transcriptional regulator</fullName>
    </submittedName>
</protein>
<feature type="DNA-binding region" description="H-T-H motif" evidence="2">
    <location>
        <begin position="29"/>
        <end position="48"/>
    </location>
</feature>
<dbReference type="GO" id="GO:0003677">
    <property type="term" value="F:DNA binding"/>
    <property type="evidence" value="ECO:0007669"/>
    <property type="project" value="UniProtKB-UniRule"/>
</dbReference>
<dbReference type="Gene3D" id="1.10.357.10">
    <property type="entry name" value="Tetracycline Repressor, domain 2"/>
    <property type="match status" value="1"/>
</dbReference>
<dbReference type="InterPro" id="IPR050624">
    <property type="entry name" value="HTH-type_Tx_Regulator"/>
</dbReference>
<keyword evidence="3" id="KW-0472">Membrane</keyword>
<gene>
    <name evidence="5" type="ORF">FD03_GL001113</name>
</gene>
<keyword evidence="3" id="KW-1133">Transmembrane helix</keyword>
<accession>A0A0R1KLE4</accession>
<sequence length="187" mass="22003">MVLMQNNTKKILSDSLVTILAKKPVDKITIKDIVSECDLTRQTFYNYFSDIYELVEWTASEVADRVLSNVSDYENWQRGFYNVMIEIKNNQDLVMNTYQSIYRDLLEKYIYRIIYSYIIVVVERQAIGMSVDQKHKDFIAHFYSLAFISLIFEWVKDGMKDDPKDIVEQTGVLVQGDFKKALNKYAK</sequence>
<evidence type="ECO:0000256" key="1">
    <source>
        <dbReference type="ARBA" id="ARBA00023125"/>
    </source>
</evidence>
<dbReference type="PANTHER" id="PTHR43479:SF7">
    <property type="entry name" value="TETR-FAMILY TRANSCRIPTIONAL REGULATOR"/>
    <property type="match status" value="1"/>
</dbReference>
<dbReference type="AlphaFoldDB" id="A0A0R1KLE4"/>
<dbReference type="Pfam" id="PF00440">
    <property type="entry name" value="TetR_N"/>
    <property type="match status" value="1"/>
</dbReference>
<feature type="transmembrane region" description="Helical" evidence="3">
    <location>
        <begin position="138"/>
        <end position="155"/>
    </location>
</feature>
<dbReference type="PATRIC" id="fig|1423775.4.peg.1143"/>
<dbReference type="EMBL" id="AZDZ01000002">
    <property type="protein sequence ID" value="KRK80978.1"/>
    <property type="molecule type" value="Genomic_DNA"/>
</dbReference>
<organism evidence="5 6">
    <name type="scientific">Companilactobacillus nodensis DSM 19682 = JCM 14932 = NBRC 107160</name>
    <dbReference type="NCBI Taxonomy" id="1423775"/>
    <lineage>
        <taxon>Bacteria</taxon>
        <taxon>Bacillati</taxon>
        <taxon>Bacillota</taxon>
        <taxon>Bacilli</taxon>
        <taxon>Lactobacillales</taxon>
        <taxon>Lactobacillaceae</taxon>
        <taxon>Companilactobacillus</taxon>
    </lineage>
</organism>
<feature type="domain" description="HTH tetR-type" evidence="4">
    <location>
        <begin position="6"/>
        <end position="66"/>
    </location>
</feature>
<evidence type="ECO:0000313" key="6">
    <source>
        <dbReference type="Proteomes" id="UP000051248"/>
    </source>
</evidence>
<dbReference type="PROSITE" id="PS50977">
    <property type="entry name" value="HTH_TETR_2"/>
    <property type="match status" value="1"/>
</dbReference>
<dbReference type="InterPro" id="IPR001647">
    <property type="entry name" value="HTH_TetR"/>
</dbReference>
<dbReference type="PANTHER" id="PTHR43479">
    <property type="entry name" value="ACREF/ENVCD OPERON REPRESSOR-RELATED"/>
    <property type="match status" value="1"/>
</dbReference>
<proteinExistence type="predicted"/>
<dbReference type="Pfam" id="PF14278">
    <property type="entry name" value="TetR_C_8"/>
    <property type="match status" value="1"/>
</dbReference>
<keyword evidence="3" id="KW-0812">Transmembrane</keyword>
<reference evidence="5 6" key="1">
    <citation type="journal article" date="2015" name="Genome Announc.">
        <title>Expanding the biotechnology potential of lactobacilli through comparative genomics of 213 strains and associated genera.</title>
        <authorList>
            <person name="Sun Z."/>
            <person name="Harris H.M."/>
            <person name="McCann A."/>
            <person name="Guo C."/>
            <person name="Argimon S."/>
            <person name="Zhang W."/>
            <person name="Yang X."/>
            <person name="Jeffery I.B."/>
            <person name="Cooney J.C."/>
            <person name="Kagawa T.F."/>
            <person name="Liu W."/>
            <person name="Song Y."/>
            <person name="Salvetti E."/>
            <person name="Wrobel A."/>
            <person name="Rasinkangas P."/>
            <person name="Parkhill J."/>
            <person name="Rea M.C."/>
            <person name="O'Sullivan O."/>
            <person name="Ritari J."/>
            <person name="Douillard F.P."/>
            <person name="Paul Ross R."/>
            <person name="Yang R."/>
            <person name="Briner A.E."/>
            <person name="Felis G.E."/>
            <person name="de Vos W.M."/>
            <person name="Barrangou R."/>
            <person name="Klaenhammer T.R."/>
            <person name="Caufield P.W."/>
            <person name="Cui Y."/>
            <person name="Zhang H."/>
            <person name="O'Toole P.W."/>
        </authorList>
    </citation>
    <scope>NUCLEOTIDE SEQUENCE [LARGE SCALE GENOMIC DNA]</scope>
    <source>
        <strain evidence="5 6">DSM 19682</strain>
    </source>
</reference>
<evidence type="ECO:0000256" key="3">
    <source>
        <dbReference type="SAM" id="Phobius"/>
    </source>
</evidence>
<keyword evidence="6" id="KW-1185">Reference proteome</keyword>
<evidence type="ECO:0000313" key="5">
    <source>
        <dbReference type="EMBL" id="KRK80978.1"/>
    </source>
</evidence>
<keyword evidence="1 2" id="KW-0238">DNA-binding</keyword>
<dbReference type="eggNOG" id="COG1309">
    <property type="taxonomic scope" value="Bacteria"/>
</dbReference>
<comment type="caution">
    <text evidence="5">The sequence shown here is derived from an EMBL/GenBank/DDBJ whole genome shotgun (WGS) entry which is preliminary data.</text>
</comment>
<dbReference type="SUPFAM" id="SSF46689">
    <property type="entry name" value="Homeodomain-like"/>
    <property type="match status" value="1"/>
</dbReference>
<dbReference type="InterPro" id="IPR039532">
    <property type="entry name" value="TetR_C_Firmicutes"/>
</dbReference>